<dbReference type="InterPro" id="IPR001451">
    <property type="entry name" value="Hexapep"/>
</dbReference>
<evidence type="ECO:0000256" key="2">
    <source>
        <dbReference type="ARBA" id="ARBA00022679"/>
    </source>
</evidence>
<dbReference type="InterPro" id="IPR011004">
    <property type="entry name" value="Trimer_LpxA-like_sf"/>
</dbReference>
<evidence type="ECO:0000313" key="6">
    <source>
        <dbReference type="Proteomes" id="UP000297149"/>
    </source>
</evidence>
<name>A0A4P7W5Z8_9BACT</name>
<dbReference type="GO" id="GO:0008374">
    <property type="term" value="F:O-acyltransferase activity"/>
    <property type="evidence" value="ECO:0007669"/>
    <property type="project" value="TreeGrafter"/>
</dbReference>
<dbReference type="AlphaFoldDB" id="A0A4P7W5Z8"/>
<dbReference type="InterPro" id="IPR018357">
    <property type="entry name" value="Hexapep_transf_CS"/>
</dbReference>
<evidence type="ECO:0000313" key="5">
    <source>
        <dbReference type="EMBL" id="QCD43453.1"/>
    </source>
</evidence>
<dbReference type="PANTHER" id="PTHR23416:SF23">
    <property type="entry name" value="ACETYLTRANSFERASE C18B11.09C-RELATED"/>
    <property type="match status" value="1"/>
</dbReference>
<dbReference type="InterPro" id="IPR051159">
    <property type="entry name" value="Hexapeptide_acetyltransf"/>
</dbReference>
<dbReference type="RefSeq" id="WP_136416809.1">
    <property type="nucleotide sequence ID" value="NZ_CP039396.1"/>
</dbReference>
<dbReference type="PROSITE" id="PS00101">
    <property type="entry name" value="HEXAPEP_TRANSFERASES"/>
    <property type="match status" value="1"/>
</dbReference>
<gene>
    <name evidence="5" type="ORF">E7747_15025</name>
</gene>
<comment type="similarity">
    <text evidence="1">Belongs to the transferase hexapeptide repeat family.</text>
</comment>
<dbReference type="EMBL" id="CP039396">
    <property type="protein sequence ID" value="QCD43453.1"/>
    <property type="molecule type" value="Genomic_DNA"/>
</dbReference>
<reference evidence="6" key="1">
    <citation type="submission" date="2019-02" db="EMBL/GenBank/DDBJ databases">
        <title>Isolation and identification of novel species under the genus Muribaculum.</title>
        <authorList>
            <person name="Miyake S."/>
            <person name="Ding Y."/>
            <person name="Low A."/>
            <person name="Soh M."/>
            <person name="Seedorf H."/>
        </authorList>
    </citation>
    <scope>NUCLEOTIDE SEQUENCE [LARGE SCALE GENOMIC DNA]</scope>
    <source>
        <strain evidence="6">H5</strain>
    </source>
</reference>
<keyword evidence="4" id="KW-0012">Acyltransferase</keyword>
<sequence length="208" mass="22320">MENIDKGSKSVEVRIDVTKQTPEELALANEYARLVFKFNHTMPATEEYACLMHRIFSDLGEGSVVHAPLTAVRPNMVKIGRNVVVMPGCLMMSAGGITIDDGAMIAANVQLISNNHDLYERQIITCRPIHIGRNAWIGAGATILPGATIGDNAVVGAASVVTKDVDAYTIVGGNPARVLRRIEPKSECAPDYDDIDGLEQLGLDSCGD</sequence>
<keyword evidence="6" id="KW-1185">Reference proteome</keyword>
<organism evidence="5 6">
    <name type="scientific">Duncaniella dubosii</name>
    <dbReference type="NCBI Taxonomy" id="2518971"/>
    <lineage>
        <taxon>Bacteria</taxon>
        <taxon>Pseudomonadati</taxon>
        <taxon>Bacteroidota</taxon>
        <taxon>Bacteroidia</taxon>
        <taxon>Bacteroidales</taxon>
        <taxon>Muribaculaceae</taxon>
        <taxon>Duncaniella</taxon>
    </lineage>
</organism>
<keyword evidence="3" id="KW-0677">Repeat</keyword>
<evidence type="ECO:0000256" key="1">
    <source>
        <dbReference type="ARBA" id="ARBA00007274"/>
    </source>
</evidence>
<dbReference type="PANTHER" id="PTHR23416">
    <property type="entry name" value="SIALIC ACID SYNTHASE-RELATED"/>
    <property type="match status" value="1"/>
</dbReference>
<evidence type="ECO:0000256" key="4">
    <source>
        <dbReference type="ARBA" id="ARBA00023315"/>
    </source>
</evidence>
<protein>
    <submittedName>
        <fullName evidence="5">Galactoside O-acetyltransferase</fullName>
    </submittedName>
</protein>
<dbReference type="Proteomes" id="UP000297149">
    <property type="component" value="Chromosome"/>
</dbReference>
<dbReference type="Pfam" id="PF00132">
    <property type="entry name" value="Hexapep"/>
    <property type="match status" value="1"/>
</dbReference>
<dbReference type="SUPFAM" id="SSF51161">
    <property type="entry name" value="Trimeric LpxA-like enzymes"/>
    <property type="match status" value="1"/>
</dbReference>
<dbReference type="KEGG" id="ddb:E7747_15025"/>
<proteinExistence type="inferred from homology"/>
<dbReference type="Gene3D" id="2.160.10.10">
    <property type="entry name" value="Hexapeptide repeat proteins"/>
    <property type="match status" value="1"/>
</dbReference>
<keyword evidence="2 5" id="KW-0808">Transferase</keyword>
<accession>A0A4P7W5Z8</accession>
<evidence type="ECO:0000256" key="3">
    <source>
        <dbReference type="ARBA" id="ARBA00022737"/>
    </source>
</evidence>